<evidence type="ECO:0000256" key="3">
    <source>
        <dbReference type="ARBA" id="ARBA00002728"/>
    </source>
</evidence>
<dbReference type="SUPFAM" id="SSF52009">
    <property type="entry name" value="Phosphohistidine domain"/>
    <property type="match status" value="1"/>
</dbReference>
<dbReference type="SUPFAM" id="SSF51621">
    <property type="entry name" value="Phosphoenolpyruvate/pyruvate domain"/>
    <property type="match status" value="1"/>
</dbReference>
<dbReference type="PROSITE" id="PS00742">
    <property type="entry name" value="PEP_ENZYMES_2"/>
    <property type="match status" value="1"/>
</dbReference>
<evidence type="ECO:0000256" key="16">
    <source>
        <dbReference type="ARBA" id="ARBA00033235"/>
    </source>
</evidence>
<gene>
    <name evidence="24" type="ORF">EDD68_12818</name>
</gene>
<evidence type="ECO:0000313" key="25">
    <source>
        <dbReference type="Proteomes" id="UP000294650"/>
    </source>
</evidence>
<feature type="binding site" evidence="19">
    <location>
        <begin position="453"/>
        <end position="454"/>
    </location>
    <ligand>
        <name>phosphoenolpyruvate</name>
        <dbReference type="ChEBI" id="CHEBI:58702"/>
    </ligand>
</feature>
<dbReference type="GO" id="GO:0046872">
    <property type="term" value="F:metal ion binding"/>
    <property type="evidence" value="ECO:0007669"/>
    <property type="project" value="UniProtKB-KW"/>
</dbReference>
<feature type="domain" description="PEP-utilising enzyme C-terminal" evidence="22">
    <location>
        <begin position="251"/>
        <end position="538"/>
    </location>
</feature>
<evidence type="ECO:0000256" key="2">
    <source>
        <dbReference type="ARBA" id="ARBA00001946"/>
    </source>
</evidence>
<evidence type="ECO:0000256" key="12">
    <source>
        <dbReference type="ARBA" id="ARBA00022683"/>
    </source>
</evidence>
<evidence type="ECO:0000259" key="23">
    <source>
        <dbReference type="Pfam" id="PF05524"/>
    </source>
</evidence>
<evidence type="ECO:0000313" key="24">
    <source>
        <dbReference type="EMBL" id="TCT17570.1"/>
    </source>
</evidence>
<dbReference type="InterPro" id="IPR040442">
    <property type="entry name" value="Pyrv_kinase-like_dom_sf"/>
</dbReference>
<dbReference type="SUPFAM" id="SSF47831">
    <property type="entry name" value="Enzyme I of the PEP:sugar phosphotransferase system HPr-binding (sub)domain"/>
    <property type="match status" value="1"/>
</dbReference>
<dbReference type="InterPro" id="IPR015813">
    <property type="entry name" value="Pyrv/PenolPyrv_kinase-like_dom"/>
</dbReference>
<evidence type="ECO:0000256" key="5">
    <source>
        <dbReference type="ARBA" id="ARBA00007837"/>
    </source>
</evidence>
<evidence type="ECO:0000256" key="7">
    <source>
        <dbReference type="ARBA" id="ARBA00016544"/>
    </source>
</evidence>
<dbReference type="GO" id="GO:0008965">
    <property type="term" value="F:phosphoenolpyruvate-protein phosphotransferase activity"/>
    <property type="evidence" value="ECO:0007669"/>
    <property type="project" value="UniProtKB-EC"/>
</dbReference>
<evidence type="ECO:0000256" key="8">
    <source>
        <dbReference type="ARBA" id="ARBA00022448"/>
    </source>
</evidence>
<feature type="binding site" evidence="19">
    <location>
        <position position="464"/>
    </location>
    <ligand>
        <name>phosphoenolpyruvate</name>
        <dbReference type="ChEBI" id="CHEBI:58702"/>
    </ligand>
</feature>
<dbReference type="GO" id="GO:0016301">
    <property type="term" value="F:kinase activity"/>
    <property type="evidence" value="ECO:0007669"/>
    <property type="project" value="UniProtKB-KW"/>
</dbReference>
<dbReference type="OrthoDB" id="9765468at2"/>
<evidence type="ECO:0000256" key="17">
    <source>
        <dbReference type="PIRNR" id="PIRNR000732"/>
    </source>
</evidence>
<dbReference type="Pfam" id="PF00391">
    <property type="entry name" value="PEP-utilizers"/>
    <property type="match status" value="1"/>
</dbReference>
<dbReference type="InterPro" id="IPR023151">
    <property type="entry name" value="PEP_util_CS"/>
</dbReference>
<keyword evidence="11 17" id="KW-0808">Transferase</keyword>
<feature type="domain" description="PEP-utilising enzyme mobile" evidence="21">
    <location>
        <begin position="152"/>
        <end position="224"/>
    </location>
</feature>
<dbReference type="Gene3D" id="1.10.274.10">
    <property type="entry name" value="PtsI, HPr-binding domain"/>
    <property type="match status" value="1"/>
</dbReference>
<dbReference type="Pfam" id="PF05524">
    <property type="entry name" value="PEP-utilisers_N"/>
    <property type="match status" value="1"/>
</dbReference>
<comment type="caution">
    <text evidence="24">The sequence shown here is derived from an EMBL/GenBank/DDBJ whole genome shotgun (WGS) entry which is preliminary data.</text>
</comment>
<dbReference type="Pfam" id="PF02896">
    <property type="entry name" value="PEP-utilizers_C"/>
    <property type="match status" value="1"/>
</dbReference>
<keyword evidence="24" id="KW-0670">Pyruvate</keyword>
<dbReference type="PRINTS" id="PR01736">
    <property type="entry name" value="PHPHTRNFRASE"/>
</dbReference>
<evidence type="ECO:0000256" key="15">
    <source>
        <dbReference type="ARBA" id="ARBA00022842"/>
    </source>
</evidence>
<evidence type="ECO:0000256" key="14">
    <source>
        <dbReference type="ARBA" id="ARBA00022777"/>
    </source>
</evidence>
<dbReference type="InterPro" id="IPR018274">
    <property type="entry name" value="PEP_util_AS"/>
</dbReference>
<accession>A0A4R3MQZ1</accession>
<evidence type="ECO:0000256" key="13">
    <source>
        <dbReference type="ARBA" id="ARBA00022723"/>
    </source>
</evidence>
<dbReference type="Gene3D" id="3.50.30.10">
    <property type="entry name" value="Phosphohistidine domain"/>
    <property type="match status" value="1"/>
</dbReference>
<dbReference type="InterPro" id="IPR008279">
    <property type="entry name" value="PEP-util_enz_mobile_dom"/>
</dbReference>
<comment type="subcellular location">
    <subcellularLocation>
        <location evidence="4 17">Cytoplasm</location>
    </subcellularLocation>
</comment>
<keyword evidence="8 17" id="KW-0813">Transport</keyword>
<evidence type="ECO:0000256" key="18">
    <source>
        <dbReference type="PIRSR" id="PIRSR000732-1"/>
    </source>
</evidence>
<keyword evidence="12 17" id="KW-0598">Phosphotransferase system</keyword>
<evidence type="ECO:0000256" key="6">
    <source>
        <dbReference type="ARBA" id="ARBA00012232"/>
    </source>
</evidence>
<keyword evidence="25" id="KW-1185">Reference proteome</keyword>
<comment type="cofactor">
    <cofactor evidence="2 17 20">
        <name>Mg(2+)</name>
        <dbReference type="ChEBI" id="CHEBI:18420"/>
    </cofactor>
</comment>
<dbReference type="InterPro" id="IPR036637">
    <property type="entry name" value="Phosphohistidine_dom_sf"/>
</dbReference>
<feature type="active site" description="Proton donor" evidence="18">
    <location>
        <position position="501"/>
    </location>
</feature>
<dbReference type="RefSeq" id="WP_132372961.1">
    <property type="nucleotide sequence ID" value="NZ_SMAN01000028.1"/>
</dbReference>
<organism evidence="24 25">
    <name type="scientific">Melghiribacillus thermohalophilus</name>
    <dbReference type="NCBI Taxonomy" id="1324956"/>
    <lineage>
        <taxon>Bacteria</taxon>
        <taxon>Bacillati</taxon>
        <taxon>Bacillota</taxon>
        <taxon>Bacilli</taxon>
        <taxon>Bacillales</taxon>
        <taxon>Bacillaceae</taxon>
        <taxon>Melghiribacillus</taxon>
    </lineage>
</organism>
<dbReference type="InterPro" id="IPR006318">
    <property type="entry name" value="PTS_EI-like"/>
</dbReference>
<dbReference type="InterPro" id="IPR000121">
    <property type="entry name" value="PEP_util_C"/>
</dbReference>
<keyword evidence="15 17" id="KW-0460">Magnesium</keyword>
<evidence type="ECO:0000256" key="11">
    <source>
        <dbReference type="ARBA" id="ARBA00022679"/>
    </source>
</evidence>
<reference evidence="24 25" key="1">
    <citation type="submission" date="2019-03" db="EMBL/GenBank/DDBJ databases">
        <title>Genomic Encyclopedia of Type Strains, Phase IV (KMG-IV): sequencing the most valuable type-strain genomes for metagenomic binning, comparative biology and taxonomic classification.</title>
        <authorList>
            <person name="Goeker M."/>
        </authorList>
    </citation>
    <scope>NUCLEOTIDE SEQUENCE [LARGE SCALE GENOMIC DNA]</scope>
    <source>
        <strain evidence="24 25">DSM 25894</strain>
    </source>
</reference>
<feature type="binding site" evidence="20">
    <location>
        <position position="454"/>
    </location>
    <ligand>
        <name>Mg(2+)</name>
        <dbReference type="ChEBI" id="CHEBI:18420"/>
    </ligand>
</feature>
<dbReference type="PANTHER" id="PTHR46244">
    <property type="entry name" value="PHOSPHOENOLPYRUVATE-PROTEIN PHOSPHOTRANSFERASE"/>
    <property type="match status" value="1"/>
</dbReference>
<dbReference type="InterPro" id="IPR008731">
    <property type="entry name" value="PTS_EIN"/>
</dbReference>
<keyword evidence="10 17" id="KW-0762">Sugar transport</keyword>
<evidence type="ECO:0000259" key="21">
    <source>
        <dbReference type="Pfam" id="PF00391"/>
    </source>
</evidence>
<evidence type="ECO:0000256" key="20">
    <source>
        <dbReference type="PIRSR" id="PIRSR000732-3"/>
    </source>
</evidence>
<evidence type="ECO:0000259" key="22">
    <source>
        <dbReference type="Pfam" id="PF02896"/>
    </source>
</evidence>
<dbReference type="EC" id="2.7.3.9" evidence="6 17"/>
<feature type="binding site" evidence="20">
    <location>
        <position position="430"/>
    </location>
    <ligand>
        <name>Mg(2+)</name>
        <dbReference type="ChEBI" id="CHEBI:18420"/>
    </ligand>
</feature>
<protein>
    <recommendedName>
        <fullName evidence="7 17">Phosphoenolpyruvate-protein phosphotransferase</fullName>
        <ecNumber evidence="6 17">2.7.3.9</ecNumber>
    </recommendedName>
    <alternativeName>
        <fullName evidence="16 17">Phosphotransferase system, enzyme I</fullName>
    </alternativeName>
</protein>
<dbReference type="PROSITE" id="PS00370">
    <property type="entry name" value="PEP_ENZYMES_PHOS_SITE"/>
    <property type="match status" value="1"/>
</dbReference>
<dbReference type="InterPro" id="IPR036618">
    <property type="entry name" value="PtsI_HPr-bd_sf"/>
</dbReference>
<dbReference type="Proteomes" id="UP000294650">
    <property type="component" value="Unassembled WGS sequence"/>
</dbReference>
<proteinExistence type="inferred from homology"/>
<keyword evidence="14 17" id="KW-0418">Kinase</keyword>
<comment type="catalytic activity">
    <reaction evidence="1 17">
        <text>L-histidyl-[protein] + phosphoenolpyruvate = N(pros)-phospho-L-histidyl-[protein] + pyruvate</text>
        <dbReference type="Rhea" id="RHEA:23880"/>
        <dbReference type="Rhea" id="RHEA-COMP:9745"/>
        <dbReference type="Rhea" id="RHEA-COMP:9746"/>
        <dbReference type="ChEBI" id="CHEBI:15361"/>
        <dbReference type="ChEBI" id="CHEBI:29979"/>
        <dbReference type="ChEBI" id="CHEBI:58702"/>
        <dbReference type="ChEBI" id="CHEBI:64837"/>
        <dbReference type="EC" id="2.7.3.9"/>
    </reaction>
</comment>
<evidence type="ECO:0000256" key="1">
    <source>
        <dbReference type="ARBA" id="ARBA00000683"/>
    </source>
</evidence>
<evidence type="ECO:0000256" key="4">
    <source>
        <dbReference type="ARBA" id="ARBA00004496"/>
    </source>
</evidence>
<dbReference type="InterPro" id="IPR050499">
    <property type="entry name" value="PEP-utilizing_PTS_enzyme"/>
</dbReference>
<dbReference type="AlphaFoldDB" id="A0A4R3MQZ1"/>
<dbReference type="GO" id="GO:0005737">
    <property type="term" value="C:cytoplasm"/>
    <property type="evidence" value="ECO:0007669"/>
    <property type="project" value="UniProtKB-SubCell"/>
</dbReference>
<keyword evidence="9 17" id="KW-0963">Cytoplasm</keyword>
<comment type="similarity">
    <text evidence="5 17">Belongs to the PEP-utilizing enzyme family.</text>
</comment>
<dbReference type="PANTHER" id="PTHR46244:SF3">
    <property type="entry name" value="PHOSPHOENOLPYRUVATE-PROTEIN PHOSPHOTRANSFERASE"/>
    <property type="match status" value="1"/>
</dbReference>
<evidence type="ECO:0000256" key="10">
    <source>
        <dbReference type="ARBA" id="ARBA00022597"/>
    </source>
</evidence>
<feature type="domain" description="Phosphotransferase system enzyme I N-terminal" evidence="23">
    <location>
        <begin position="4"/>
        <end position="125"/>
    </location>
</feature>
<dbReference type="Gene3D" id="3.20.20.60">
    <property type="entry name" value="Phosphoenolpyruvate-binding domains"/>
    <property type="match status" value="1"/>
</dbReference>
<evidence type="ECO:0000256" key="19">
    <source>
        <dbReference type="PIRSR" id="PIRSR000732-2"/>
    </source>
</evidence>
<feature type="binding site" evidence="19">
    <location>
        <position position="295"/>
    </location>
    <ligand>
        <name>phosphoenolpyruvate</name>
        <dbReference type="ChEBI" id="CHEBI:58702"/>
    </ligand>
</feature>
<feature type="binding site" evidence="19">
    <location>
        <position position="331"/>
    </location>
    <ligand>
        <name>phosphoenolpyruvate</name>
        <dbReference type="ChEBI" id="CHEBI:58702"/>
    </ligand>
</feature>
<dbReference type="GO" id="GO:0009401">
    <property type="term" value="P:phosphoenolpyruvate-dependent sugar phosphotransferase system"/>
    <property type="evidence" value="ECO:0007669"/>
    <property type="project" value="UniProtKB-KW"/>
</dbReference>
<comment type="function">
    <text evidence="3 17">General (non sugar-specific) component of the phosphoenolpyruvate-dependent sugar phosphotransferase system (sugar PTS). This major carbohydrate active-transport system catalyzes the phosphorylation of incoming sugar substrates concomitantly with their translocation across the cell membrane. Enzyme I transfers the phosphoryl group from phosphoenolpyruvate (PEP) to the phosphoryl carrier protein (HPr).</text>
</comment>
<dbReference type="EMBL" id="SMAN01000028">
    <property type="protein sequence ID" value="TCT17570.1"/>
    <property type="molecule type" value="Genomic_DNA"/>
</dbReference>
<dbReference type="InterPro" id="IPR024692">
    <property type="entry name" value="PTS_EI"/>
</dbReference>
<name>A0A4R3MQZ1_9BACI</name>
<dbReference type="PIRSF" id="PIRSF000732">
    <property type="entry name" value="PTS_enzyme_I"/>
    <property type="match status" value="1"/>
</dbReference>
<sequence length="568" mass="63547">MKRQGISVSDGIAIGEALVITGQEPDIQKDMQGSVQKEVQSFETALENSRKEIQNIRNQSAADIGEEQAKIFDAHLSILEDPEIVDGVKEMIASEEVSAAYALDRKVTELLQLFETIDNEYLKERAQDLKDVGRRVIRHLLGVKDEILTDMKEGTILVAHDLAPSYTAQVDRRKVRGIITATGGRTSHAAIMARALGIPAVVGVKDIIKHIQPGETIGLDGFTGEVFLKLDNDQFQMLREKQQKNQARQDKLKKFIGKKTMTKDGLVRELAANIAAPEEAELALENDAEGIGLFRTEFLYMNRTELPDEEEQFEAYKAVLEKMGDRPVIIRTLDIGGDKNVTYLDFPEELNPFLGFRAIRYCLEHPELFKVQLRALLRASTYGNLKIMYPMVSNLEEVRAANALLEEAKQELSSESISFSSNIESGIMIETPAAAIISDQLAKNVDFFSIGTNDLIQYTMAADRLNEHVAHLYDPFHPGVLRLIKKVIDAAHQEGIWVGMCGELAGEEHLIPLFLGMGLDEFSMNPGNILQSREIISKWSMSEARELVQEVLNLTSSSEVKKRLDFFK</sequence>
<keyword evidence="13 17" id="KW-0479">Metal-binding</keyword>
<dbReference type="NCBIfam" id="TIGR01417">
    <property type="entry name" value="PTS_I_fam"/>
    <property type="match status" value="1"/>
</dbReference>
<feature type="active site" description="Tele-phosphohistidine intermediate" evidence="18">
    <location>
        <position position="188"/>
    </location>
</feature>
<evidence type="ECO:0000256" key="9">
    <source>
        <dbReference type="ARBA" id="ARBA00022490"/>
    </source>
</evidence>